<dbReference type="RefSeq" id="WP_394823542.1">
    <property type="nucleotide sequence ID" value="NZ_CP089984.1"/>
</dbReference>
<dbReference type="Proteomes" id="UP001370348">
    <property type="component" value="Chromosome"/>
</dbReference>
<dbReference type="InterPro" id="IPR011008">
    <property type="entry name" value="Dimeric_a/b-barrel"/>
</dbReference>
<organism evidence="3 4">
    <name type="scientific">Pendulispora albinea</name>
    <dbReference type="NCBI Taxonomy" id="2741071"/>
    <lineage>
        <taxon>Bacteria</taxon>
        <taxon>Pseudomonadati</taxon>
        <taxon>Myxococcota</taxon>
        <taxon>Myxococcia</taxon>
        <taxon>Myxococcales</taxon>
        <taxon>Sorangiineae</taxon>
        <taxon>Pendulisporaceae</taxon>
        <taxon>Pendulispora</taxon>
    </lineage>
</organism>
<dbReference type="Gene3D" id="3.30.70.1060">
    <property type="entry name" value="Dimeric alpha+beta barrel"/>
    <property type="match status" value="1"/>
</dbReference>
<keyword evidence="4" id="KW-1185">Reference proteome</keyword>
<evidence type="ECO:0000256" key="1">
    <source>
        <dbReference type="ARBA" id="ARBA00007689"/>
    </source>
</evidence>
<name>A0ABZ2LSM0_9BACT</name>
<protein>
    <submittedName>
        <fullName evidence="3">YciI family protein</fullName>
    </submittedName>
</protein>
<gene>
    <name evidence="3" type="ORF">LZC94_39620</name>
</gene>
<dbReference type="EMBL" id="CP089984">
    <property type="protein sequence ID" value="WXB13926.1"/>
    <property type="molecule type" value="Genomic_DNA"/>
</dbReference>
<dbReference type="InterPro" id="IPR051807">
    <property type="entry name" value="Sec-metab_biosynth-assoc"/>
</dbReference>
<reference evidence="3 4" key="1">
    <citation type="submission" date="2021-12" db="EMBL/GenBank/DDBJ databases">
        <title>Discovery of the Pendulisporaceae a myxobacterial family with distinct sporulation behavior and unique specialized metabolism.</title>
        <authorList>
            <person name="Garcia R."/>
            <person name="Popoff A."/>
            <person name="Bader C.D."/>
            <person name="Loehr J."/>
            <person name="Walesch S."/>
            <person name="Walt C."/>
            <person name="Boldt J."/>
            <person name="Bunk B."/>
            <person name="Haeckl F.J.F.P.J."/>
            <person name="Gunesch A.P."/>
            <person name="Birkelbach J."/>
            <person name="Nuebel U."/>
            <person name="Pietschmann T."/>
            <person name="Bach T."/>
            <person name="Mueller R."/>
        </authorList>
    </citation>
    <scope>NUCLEOTIDE SEQUENCE [LARGE SCALE GENOMIC DNA]</scope>
    <source>
        <strain evidence="3 4">MSr11954</strain>
    </source>
</reference>
<sequence>MKHYLLFYDVTADYPERRVQYRSAHLEKAWASQERGELLLGGAFADPIDGAVLLFRAESADVVRRFAADDPYVRNGCVTSWRVREWTTVVGEGASTQVRP</sequence>
<dbReference type="PANTHER" id="PTHR33606:SF3">
    <property type="entry name" value="PROTEIN YCII"/>
    <property type="match status" value="1"/>
</dbReference>
<dbReference type="Pfam" id="PF03795">
    <property type="entry name" value="YCII"/>
    <property type="match status" value="1"/>
</dbReference>
<evidence type="ECO:0000259" key="2">
    <source>
        <dbReference type="Pfam" id="PF03795"/>
    </source>
</evidence>
<dbReference type="NCBIfam" id="NF009508">
    <property type="entry name" value="PRK12866.1"/>
    <property type="match status" value="1"/>
</dbReference>
<comment type="similarity">
    <text evidence="1">Belongs to the YciI family.</text>
</comment>
<feature type="domain" description="YCII-related" evidence="2">
    <location>
        <begin position="1"/>
        <end position="87"/>
    </location>
</feature>
<evidence type="ECO:0000313" key="3">
    <source>
        <dbReference type="EMBL" id="WXB13926.1"/>
    </source>
</evidence>
<dbReference type="PANTHER" id="PTHR33606">
    <property type="entry name" value="PROTEIN YCII"/>
    <property type="match status" value="1"/>
</dbReference>
<accession>A0ABZ2LSM0</accession>
<dbReference type="SUPFAM" id="SSF54909">
    <property type="entry name" value="Dimeric alpha+beta barrel"/>
    <property type="match status" value="1"/>
</dbReference>
<evidence type="ECO:0000313" key="4">
    <source>
        <dbReference type="Proteomes" id="UP001370348"/>
    </source>
</evidence>
<dbReference type="InterPro" id="IPR005545">
    <property type="entry name" value="YCII"/>
</dbReference>
<proteinExistence type="inferred from homology"/>